<evidence type="ECO:0000256" key="4">
    <source>
        <dbReference type="ARBA" id="ARBA00022833"/>
    </source>
</evidence>
<evidence type="ECO:0000313" key="8">
    <source>
        <dbReference type="Proteomes" id="UP000789901"/>
    </source>
</evidence>
<dbReference type="PANTHER" id="PTHR46481">
    <property type="entry name" value="ZINC FINGER BED DOMAIN-CONTAINING PROTEIN 4"/>
    <property type="match status" value="1"/>
</dbReference>
<dbReference type="InterPro" id="IPR052035">
    <property type="entry name" value="ZnF_BED_domain_contain"/>
</dbReference>
<keyword evidence="3" id="KW-0863">Zinc-finger</keyword>
<dbReference type="Pfam" id="PF04937">
    <property type="entry name" value="DUF659"/>
    <property type="match status" value="1"/>
</dbReference>
<dbReference type="EMBL" id="CAJVQB010021814">
    <property type="protein sequence ID" value="CAG8798049.1"/>
    <property type="molecule type" value="Genomic_DNA"/>
</dbReference>
<evidence type="ECO:0000256" key="2">
    <source>
        <dbReference type="ARBA" id="ARBA00022723"/>
    </source>
</evidence>
<proteinExistence type="predicted"/>
<keyword evidence="4" id="KW-0862">Zinc</keyword>
<keyword evidence="5" id="KW-0539">Nucleus</keyword>
<keyword evidence="8" id="KW-1185">Reference proteome</keyword>
<dbReference type="PANTHER" id="PTHR46481:SF10">
    <property type="entry name" value="ZINC FINGER BED DOMAIN-CONTAINING PROTEIN 39"/>
    <property type="match status" value="1"/>
</dbReference>
<evidence type="ECO:0000313" key="7">
    <source>
        <dbReference type="EMBL" id="CAG8798049.1"/>
    </source>
</evidence>
<gene>
    <name evidence="7" type="ORF">GMARGA_LOCUS22521</name>
</gene>
<dbReference type="InterPro" id="IPR012337">
    <property type="entry name" value="RNaseH-like_sf"/>
</dbReference>
<protein>
    <submittedName>
        <fullName evidence="7">202_t:CDS:1</fullName>
    </submittedName>
</protein>
<sequence>MIFFYIALDGWTSPKGLFRDHQTGNFIANKISDIIEKIGSYRFAAVVMDNGSNIRVAQQSINYNYSHILSVHCIAHALNLLSANLVKNTSIKEILKQANMLVSFIQKSHLASRVLQDTISSMNIRANSIIRVRPAIDKILEEQPNIFTNREVFKIVNDENENFYTSCRRIALIFEPIKQVITLLESHIASLADCFLGIVHLAFAFKRISISNNFRFLAIIAFNHRYQEFDISPYVLTYFLHPNYQSHGLQKGKFCEICELAVNYYKGLHHSEKECRELVGQLIKYKANITLWDLEYSSNLTPPLWWGVIEDEYMHLQELAKTMFAIIPSQASYEQNFSILKWFSERRHTWLQVSRLESMAQIYSFYVSNVKKELSFCNNNFVEMELRNSVFNETIFAEINSPNLSEDNNEVDNKVDNKVEFENLIVNEITMALQDWVDLLDPIFGLNNSQEETVLSEKEINMEFETRSLV</sequence>
<feature type="domain" description="DUF659" evidence="6">
    <location>
        <begin position="21"/>
        <end position="100"/>
    </location>
</feature>
<dbReference type="Proteomes" id="UP000789901">
    <property type="component" value="Unassembled WGS sequence"/>
</dbReference>
<comment type="subcellular location">
    <subcellularLocation>
        <location evidence="1">Nucleus</location>
    </subcellularLocation>
</comment>
<organism evidence="7 8">
    <name type="scientific">Gigaspora margarita</name>
    <dbReference type="NCBI Taxonomy" id="4874"/>
    <lineage>
        <taxon>Eukaryota</taxon>
        <taxon>Fungi</taxon>
        <taxon>Fungi incertae sedis</taxon>
        <taxon>Mucoromycota</taxon>
        <taxon>Glomeromycotina</taxon>
        <taxon>Glomeromycetes</taxon>
        <taxon>Diversisporales</taxon>
        <taxon>Gigasporaceae</taxon>
        <taxon>Gigaspora</taxon>
    </lineage>
</organism>
<dbReference type="SUPFAM" id="SSF53098">
    <property type="entry name" value="Ribonuclease H-like"/>
    <property type="match status" value="1"/>
</dbReference>
<name>A0ABN7VTI2_GIGMA</name>
<accession>A0ABN7VTI2</accession>
<evidence type="ECO:0000259" key="6">
    <source>
        <dbReference type="Pfam" id="PF04937"/>
    </source>
</evidence>
<evidence type="ECO:0000256" key="3">
    <source>
        <dbReference type="ARBA" id="ARBA00022771"/>
    </source>
</evidence>
<evidence type="ECO:0000256" key="5">
    <source>
        <dbReference type="ARBA" id="ARBA00023242"/>
    </source>
</evidence>
<comment type="caution">
    <text evidence="7">The sequence shown here is derived from an EMBL/GenBank/DDBJ whole genome shotgun (WGS) entry which is preliminary data.</text>
</comment>
<reference evidence="7 8" key="1">
    <citation type="submission" date="2021-06" db="EMBL/GenBank/DDBJ databases">
        <authorList>
            <person name="Kallberg Y."/>
            <person name="Tangrot J."/>
            <person name="Rosling A."/>
        </authorList>
    </citation>
    <scope>NUCLEOTIDE SEQUENCE [LARGE SCALE GENOMIC DNA]</scope>
    <source>
        <strain evidence="7 8">120-4 pot B 10/14</strain>
    </source>
</reference>
<evidence type="ECO:0000256" key="1">
    <source>
        <dbReference type="ARBA" id="ARBA00004123"/>
    </source>
</evidence>
<keyword evidence="2" id="KW-0479">Metal-binding</keyword>
<dbReference type="InterPro" id="IPR007021">
    <property type="entry name" value="DUF659"/>
</dbReference>